<dbReference type="Gene3D" id="3.90.1180.10">
    <property type="entry name" value="Ribosomal protein L13"/>
    <property type="match status" value="1"/>
</dbReference>
<dbReference type="Pfam" id="PF00572">
    <property type="entry name" value="Ribosomal_L13"/>
    <property type="match status" value="1"/>
</dbReference>
<dbReference type="HAMAP" id="MF_01366">
    <property type="entry name" value="Ribosomal_uL13"/>
    <property type="match status" value="1"/>
</dbReference>
<dbReference type="InterPro" id="IPR005822">
    <property type="entry name" value="Ribosomal_uL13"/>
</dbReference>
<keyword evidence="3 4" id="KW-0687">Ribonucleoprotein</keyword>
<dbReference type="GO" id="GO:0006412">
    <property type="term" value="P:translation"/>
    <property type="evidence" value="ECO:0007669"/>
    <property type="project" value="UniProtKB-UniRule"/>
</dbReference>
<dbReference type="NCBIfam" id="TIGR01066">
    <property type="entry name" value="rplM_bact"/>
    <property type="match status" value="1"/>
</dbReference>
<dbReference type="AlphaFoldDB" id="A0A2G9YQX6"/>
<evidence type="ECO:0000256" key="5">
    <source>
        <dbReference type="RuleBase" id="RU003877"/>
    </source>
</evidence>
<name>A0A2G9YQX6_9BACT</name>
<accession>A0A2G9YQX6</accession>
<evidence type="ECO:0000256" key="3">
    <source>
        <dbReference type="ARBA" id="ARBA00023274"/>
    </source>
</evidence>
<comment type="caution">
    <text evidence="7">The sequence shown here is derived from an EMBL/GenBank/DDBJ whole genome shotgun (WGS) entry which is preliminary data.</text>
</comment>
<gene>
    <name evidence="4 6 7" type="primary">rplM</name>
    <name evidence="7" type="ORF">COX39_01840</name>
</gene>
<dbReference type="Proteomes" id="UP000231567">
    <property type="component" value="Unassembled WGS sequence"/>
</dbReference>
<dbReference type="GO" id="GO:0003735">
    <property type="term" value="F:structural constituent of ribosome"/>
    <property type="evidence" value="ECO:0007669"/>
    <property type="project" value="InterPro"/>
</dbReference>
<dbReference type="InterPro" id="IPR023563">
    <property type="entry name" value="Ribosomal_uL13_CS"/>
</dbReference>
<dbReference type="PANTHER" id="PTHR11545">
    <property type="entry name" value="RIBOSOMAL PROTEIN L13"/>
    <property type="match status" value="1"/>
</dbReference>
<dbReference type="SUPFAM" id="SSF52161">
    <property type="entry name" value="Ribosomal protein L13"/>
    <property type="match status" value="1"/>
</dbReference>
<keyword evidence="2 4" id="KW-0689">Ribosomal protein</keyword>
<dbReference type="CDD" id="cd00392">
    <property type="entry name" value="Ribosomal_L13"/>
    <property type="match status" value="1"/>
</dbReference>
<dbReference type="PROSITE" id="PS00783">
    <property type="entry name" value="RIBOSOMAL_L13"/>
    <property type="match status" value="1"/>
</dbReference>
<organism evidence="7 8">
    <name type="scientific">Candidatus Nealsonbacteria bacterium CG23_combo_of_CG06-09_8_20_14_all_40_13</name>
    <dbReference type="NCBI Taxonomy" id="1974724"/>
    <lineage>
        <taxon>Bacteria</taxon>
        <taxon>Candidatus Nealsoniibacteriota</taxon>
    </lineage>
</organism>
<dbReference type="EMBL" id="PCRM01000026">
    <property type="protein sequence ID" value="PIP21647.1"/>
    <property type="molecule type" value="Genomic_DNA"/>
</dbReference>
<dbReference type="PANTHER" id="PTHR11545:SF2">
    <property type="entry name" value="LARGE RIBOSOMAL SUBUNIT PROTEIN UL13M"/>
    <property type="match status" value="1"/>
</dbReference>
<evidence type="ECO:0000313" key="7">
    <source>
        <dbReference type="EMBL" id="PIP21647.1"/>
    </source>
</evidence>
<comment type="function">
    <text evidence="4 6">This protein is one of the early assembly proteins of the 50S ribosomal subunit, although it is not seen to bind rRNA by itself. It is important during the early stages of 50S assembly.</text>
</comment>
<dbReference type="InterPro" id="IPR005823">
    <property type="entry name" value="Ribosomal_uL13_bac-type"/>
</dbReference>
<sequence length="128" mass="14693">MTKQKQKPRQTFKIDAKGRILGRLAVEIANILRGKNKVEYVPNLDVGDSVLIYNVKDIVFTGRKLLQKKYYRHSTYPGGLKIETLKDVFFKNPGKVLFKAVSGMIPDNKLKNHMLKRLIIFPGEYDGQ</sequence>
<proteinExistence type="inferred from homology"/>
<evidence type="ECO:0000256" key="1">
    <source>
        <dbReference type="ARBA" id="ARBA00006227"/>
    </source>
</evidence>
<comment type="similarity">
    <text evidence="1 4 5">Belongs to the universal ribosomal protein uL13 family.</text>
</comment>
<dbReference type="PIRSF" id="PIRSF002181">
    <property type="entry name" value="Ribosomal_L13"/>
    <property type="match status" value="1"/>
</dbReference>
<dbReference type="GO" id="GO:1990904">
    <property type="term" value="C:ribonucleoprotein complex"/>
    <property type="evidence" value="ECO:0007669"/>
    <property type="project" value="UniProtKB-KW"/>
</dbReference>
<comment type="subunit">
    <text evidence="4">Part of the 50S ribosomal subunit.</text>
</comment>
<dbReference type="GO" id="GO:0017148">
    <property type="term" value="P:negative regulation of translation"/>
    <property type="evidence" value="ECO:0007669"/>
    <property type="project" value="TreeGrafter"/>
</dbReference>
<dbReference type="InterPro" id="IPR036899">
    <property type="entry name" value="Ribosomal_uL13_sf"/>
</dbReference>
<dbReference type="GO" id="GO:0005840">
    <property type="term" value="C:ribosome"/>
    <property type="evidence" value="ECO:0007669"/>
    <property type="project" value="UniProtKB-KW"/>
</dbReference>
<evidence type="ECO:0000256" key="2">
    <source>
        <dbReference type="ARBA" id="ARBA00022980"/>
    </source>
</evidence>
<reference evidence="7 8" key="1">
    <citation type="submission" date="2017-09" db="EMBL/GenBank/DDBJ databases">
        <title>Depth-based differentiation of microbial function through sediment-hosted aquifers and enrichment of novel symbionts in the deep terrestrial subsurface.</title>
        <authorList>
            <person name="Probst A.J."/>
            <person name="Ladd B."/>
            <person name="Jarett J.K."/>
            <person name="Geller-Mcgrath D.E."/>
            <person name="Sieber C.M."/>
            <person name="Emerson J.B."/>
            <person name="Anantharaman K."/>
            <person name="Thomas B.C."/>
            <person name="Malmstrom R."/>
            <person name="Stieglmeier M."/>
            <person name="Klingl A."/>
            <person name="Woyke T."/>
            <person name="Ryan C.M."/>
            <person name="Banfield J.F."/>
        </authorList>
    </citation>
    <scope>NUCLEOTIDE SEQUENCE [LARGE SCALE GENOMIC DNA]</scope>
    <source>
        <strain evidence="7">CG23_combo_of_CG06-09_8_20_14_all_40_13</strain>
    </source>
</reference>
<evidence type="ECO:0000256" key="4">
    <source>
        <dbReference type="HAMAP-Rule" id="MF_01366"/>
    </source>
</evidence>
<evidence type="ECO:0000313" key="8">
    <source>
        <dbReference type="Proteomes" id="UP000231567"/>
    </source>
</evidence>
<evidence type="ECO:0000256" key="6">
    <source>
        <dbReference type="RuleBase" id="RU003878"/>
    </source>
</evidence>
<protein>
    <recommendedName>
        <fullName evidence="4">Large ribosomal subunit protein uL13</fullName>
    </recommendedName>
</protein>
<dbReference type="GO" id="GO:0003729">
    <property type="term" value="F:mRNA binding"/>
    <property type="evidence" value="ECO:0007669"/>
    <property type="project" value="TreeGrafter"/>
</dbReference>